<keyword evidence="4" id="KW-1185">Reference proteome</keyword>
<dbReference type="OrthoDB" id="2245989at2759"/>
<name>A0A6A7ABC6_9PLEO</name>
<reference evidence="3" key="1">
    <citation type="journal article" date="2020" name="Stud. Mycol.">
        <title>101 Dothideomycetes genomes: a test case for predicting lifestyles and emergence of pathogens.</title>
        <authorList>
            <person name="Haridas S."/>
            <person name="Albert R."/>
            <person name="Binder M."/>
            <person name="Bloem J."/>
            <person name="Labutti K."/>
            <person name="Salamov A."/>
            <person name="Andreopoulos B."/>
            <person name="Baker S."/>
            <person name="Barry K."/>
            <person name="Bills G."/>
            <person name="Bluhm B."/>
            <person name="Cannon C."/>
            <person name="Castanera R."/>
            <person name="Culley D."/>
            <person name="Daum C."/>
            <person name="Ezra D."/>
            <person name="Gonzalez J."/>
            <person name="Henrissat B."/>
            <person name="Kuo A."/>
            <person name="Liang C."/>
            <person name="Lipzen A."/>
            <person name="Lutzoni F."/>
            <person name="Magnuson J."/>
            <person name="Mondo S."/>
            <person name="Nolan M."/>
            <person name="Ohm R."/>
            <person name="Pangilinan J."/>
            <person name="Park H.-J."/>
            <person name="Ramirez L."/>
            <person name="Alfaro M."/>
            <person name="Sun H."/>
            <person name="Tritt A."/>
            <person name="Yoshinaga Y."/>
            <person name="Zwiers L.-H."/>
            <person name="Turgeon B."/>
            <person name="Goodwin S."/>
            <person name="Spatafora J."/>
            <person name="Crous P."/>
            <person name="Grigoriev I."/>
        </authorList>
    </citation>
    <scope>NUCLEOTIDE SEQUENCE</scope>
    <source>
        <strain evidence="3">CBS 113818</strain>
    </source>
</reference>
<dbReference type="Gene3D" id="1.20.5.170">
    <property type="match status" value="1"/>
</dbReference>
<feature type="compositionally biased region" description="Basic and acidic residues" evidence="1">
    <location>
        <begin position="83"/>
        <end position="93"/>
    </location>
</feature>
<dbReference type="Pfam" id="PF07716">
    <property type="entry name" value="bZIP_2"/>
    <property type="match status" value="1"/>
</dbReference>
<accession>A0A6A7ABC6</accession>
<dbReference type="CDD" id="cd14688">
    <property type="entry name" value="bZIP_YAP"/>
    <property type="match status" value="1"/>
</dbReference>
<feature type="domain" description="BZIP" evidence="2">
    <location>
        <begin position="40"/>
        <end position="54"/>
    </location>
</feature>
<evidence type="ECO:0000256" key="1">
    <source>
        <dbReference type="SAM" id="MobiDB-lite"/>
    </source>
</evidence>
<dbReference type="PROSITE" id="PS00036">
    <property type="entry name" value="BZIP_BASIC"/>
    <property type="match status" value="1"/>
</dbReference>
<evidence type="ECO:0000259" key="2">
    <source>
        <dbReference type="PROSITE" id="PS00036"/>
    </source>
</evidence>
<dbReference type="AlphaFoldDB" id="A0A6A7ABC6"/>
<feature type="compositionally biased region" description="Basic and acidic residues" evidence="1">
    <location>
        <begin position="20"/>
        <end position="41"/>
    </location>
</feature>
<gene>
    <name evidence="3" type="ORF">CC86DRAFT_378818</name>
</gene>
<feature type="region of interest" description="Disordered" evidence="1">
    <location>
        <begin position="1"/>
        <end position="129"/>
    </location>
</feature>
<sequence length="255" mass="28663">MTSPTTLYSHPHTKSGGRSGRGEEDGELGKKPKKINSEVRKQQNRIASRNYREKRKRKLQYLQQLIKDGSNDEQSPDTSPQQHEAHLRPRSADYEPGPSLSPFSLSSHSDFAPMNTNSTAALGPHPTASTAPLDSHFLPTTHAYPPYEPSWNNPMYDPLPPTNMTWNVPAWTPAIDYSPRAAPRPEDFHFSPPLGVNLPIFEHTPSPYHRPRELVPNTNQYPFSGDYNGSQSQTSGIPSYFLGAHSKYLERSIYI</sequence>
<organism evidence="3 4">
    <name type="scientific">Ophiobolus disseminans</name>
    <dbReference type="NCBI Taxonomy" id="1469910"/>
    <lineage>
        <taxon>Eukaryota</taxon>
        <taxon>Fungi</taxon>
        <taxon>Dikarya</taxon>
        <taxon>Ascomycota</taxon>
        <taxon>Pezizomycotina</taxon>
        <taxon>Dothideomycetes</taxon>
        <taxon>Pleosporomycetidae</taxon>
        <taxon>Pleosporales</taxon>
        <taxon>Pleosporineae</taxon>
        <taxon>Phaeosphaeriaceae</taxon>
        <taxon>Ophiobolus</taxon>
    </lineage>
</organism>
<proteinExistence type="predicted"/>
<evidence type="ECO:0000313" key="4">
    <source>
        <dbReference type="Proteomes" id="UP000799424"/>
    </source>
</evidence>
<dbReference type="InterPro" id="IPR004827">
    <property type="entry name" value="bZIP"/>
</dbReference>
<dbReference type="Proteomes" id="UP000799424">
    <property type="component" value="Unassembled WGS sequence"/>
</dbReference>
<feature type="compositionally biased region" description="Low complexity" evidence="1">
    <location>
        <begin position="98"/>
        <end position="109"/>
    </location>
</feature>
<dbReference type="EMBL" id="MU006219">
    <property type="protein sequence ID" value="KAF2830536.1"/>
    <property type="molecule type" value="Genomic_DNA"/>
</dbReference>
<protein>
    <recommendedName>
        <fullName evidence="2">BZIP domain-containing protein</fullName>
    </recommendedName>
</protein>
<feature type="compositionally biased region" description="Polar residues" evidence="1">
    <location>
        <begin position="72"/>
        <end position="82"/>
    </location>
</feature>
<dbReference type="GO" id="GO:0003700">
    <property type="term" value="F:DNA-binding transcription factor activity"/>
    <property type="evidence" value="ECO:0007669"/>
    <property type="project" value="InterPro"/>
</dbReference>
<evidence type="ECO:0000313" key="3">
    <source>
        <dbReference type="EMBL" id="KAF2830536.1"/>
    </source>
</evidence>